<gene>
    <name evidence="1" type="ORF">HELGO_WM7019</name>
</gene>
<dbReference type="Pfam" id="PF02810">
    <property type="entry name" value="SEC-C"/>
    <property type="match status" value="1"/>
</dbReference>
<name>A0A6S6U753_9BACT</name>
<sequence>MKNIDMNKLDSLTTDDLLRTAEFTPNYLELGFNEDNIDDLIEIALDKDLIFSNSDDEKEIYYPCHAIQILGQLGTLEPFDALLKRMDDFLDDDYYIEAVAHYLRRVGSAKKNELIDYFLNQSNDEGNRMVVLEVIETFMEDGSSFNTALEEALVEYLNRDDELYDLLNASATFGLIDLSGAKHIDLIREVFEKKPVDTFYDGDLEDIEIKLGLREKRSKPREKNFLQKMVEKYELKDKFEALLPINNTQPKIGRNDPCPCGSGKKYKKCCLRK</sequence>
<dbReference type="PANTHER" id="PTHR33747">
    <property type="entry name" value="UPF0225 PROTEIN SCO1677"/>
    <property type="match status" value="1"/>
</dbReference>
<accession>A0A6S6U753</accession>
<dbReference type="PANTHER" id="PTHR33747:SF1">
    <property type="entry name" value="ADENYLATE CYCLASE-ASSOCIATED CAP C-TERMINAL DOMAIN-CONTAINING PROTEIN"/>
    <property type="match status" value="1"/>
</dbReference>
<protein>
    <submittedName>
        <fullName evidence="1">SEC-C motif domain containing protein</fullName>
    </submittedName>
</protein>
<dbReference type="SUPFAM" id="SSF103642">
    <property type="entry name" value="Sec-C motif"/>
    <property type="match status" value="1"/>
</dbReference>
<reference evidence="1" key="1">
    <citation type="submission" date="2020-01" db="EMBL/GenBank/DDBJ databases">
        <authorList>
            <person name="Meier V. D."/>
            <person name="Meier V D."/>
        </authorList>
    </citation>
    <scope>NUCLEOTIDE SEQUENCE</scope>
    <source>
        <strain evidence="1">HLG_WM_MAG_05</strain>
    </source>
</reference>
<dbReference type="Gene3D" id="3.10.450.50">
    <property type="match status" value="1"/>
</dbReference>
<dbReference type="AlphaFoldDB" id="A0A6S6U753"/>
<evidence type="ECO:0000313" key="1">
    <source>
        <dbReference type="EMBL" id="CAA6825110.1"/>
    </source>
</evidence>
<proteinExistence type="predicted"/>
<dbReference type="InterPro" id="IPR004027">
    <property type="entry name" value="SEC_C_motif"/>
</dbReference>
<dbReference type="EMBL" id="CACVAU010000079">
    <property type="protein sequence ID" value="CAA6825110.1"/>
    <property type="molecule type" value="Genomic_DNA"/>
</dbReference>
<organism evidence="1">
    <name type="scientific">uncultured Sulfurovum sp</name>
    <dbReference type="NCBI Taxonomy" id="269237"/>
    <lineage>
        <taxon>Bacteria</taxon>
        <taxon>Pseudomonadati</taxon>
        <taxon>Campylobacterota</taxon>
        <taxon>Epsilonproteobacteria</taxon>
        <taxon>Campylobacterales</taxon>
        <taxon>Sulfurovaceae</taxon>
        <taxon>Sulfurovum</taxon>
        <taxon>environmental samples</taxon>
    </lineage>
</organism>